<dbReference type="Proteomes" id="UP000191448">
    <property type="component" value="Unassembled WGS sequence"/>
</dbReference>
<dbReference type="GO" id="GO:0008696">
    <property type="term" value="F:4-amino-4-deoxychorismate lyase activity"/>
    <property type="evidence" value="ECO:0007669"/>
    <property type="project" value="UniProtKB-EC"/>
</dbReference>
<dbReference type="InterPro" id="IPR050571">
    <property type="entry name" value="Class-IV_PLP-Dep_Aminotrnsfr"/>
</dbReference>
<dbReference type="Gene3D" id="3.30.470.10">
    <property type="match status" value="1"/>
</dbReference>
<dbReference type="InterPro" id="IPR043132">
    <property type="entry name" value="BCAT-like_C"/>
</dbReference>
<evidence type="ECO:0000256" key="3">
    <source>
        <dbReference type="ARBA" id="ARBA00022898"/>
    </source>
</evidence>
<dbReference type="EC" id="4.1.3.38" evidence="4"/>
<accession>A0A1V4SXX2</accession>
<comment type="cofactor">
    <cofactor evidence="1">
        <name>pyridoxal 5'-phosphate</name>
        <dbReference type="ChEBI" id="CHEBI:597326"/>
    </cofactor>
</comment>
<proteinExistence type="inferred from homology"/>
<dbReference type="Pfam" id="PF01063">
    <property type="entry name" value="Aminotran_4"/>
    <property type="match status" value="1"/>
</dbReference>
<dbReference type="GO" id="GO:0005829">
    <property type="term" value="C:cytosol"/>
    <property type="evidence" value="ECO:0007669"/>
    <property type="project" value="TreeGrafter"/>
</dbReference>
<dbReference type="PANTHER" id="PTHR42743">
    <property type="entry name" value="AMINO-ACID AMINOTRANSFERASE"/>
    <property type="match status" value="1"/>
</dbReference>
<keyword evidence="3" id="KW-0663">Pyridoxal phosphate</keyword>
<dbReference type="FunFam" id="3.20.10.10:FF:000002">
    <property type="entry name" value="D-alanine aminotransferase"/>
    <property type="match status" value="1"/>
</dbReference>
<dbReference type="InterPro" id="IPR001544">
    <property type="entry name" value="Aminotrans_IV"/>
</dbReference>
<protein>
    <submittedName>
        <fullName evidence="4">Aminodeoxychorismate lyase</fullName>
        <ecNumber evidence="4">4.1.3.38</ecNumber>
    </submittedName>
</protein>
<dbReference type="SUPFAM" id="SSF56752">
    <property type="entry name" value="D-aminoacid aminotransferase-like PLP-dependent enzymes"/>
    <property type="match status" value="1"/>
</dbReference>
<keyword evidence="4" id="KW-0456">Lyase</keyword>
<comment type="similarity">
    <text evidence="2">Belongs to the class-IV pyridoxal-phosphate-dependent aminotransferase family.</text>
</comment>
<dbReference type="GO" id="GO:0046394">
    <property type="term" value="P:carboxylic acid biosynthetic process"/>
    <property type="evidence" value="ECO:0007669"/>
    <property type="project" value="UniProtKB-ARBA"/>
</dbReference>
<dbReference type="Gene3D" id="3.20.10.10">
    <property type="entry name" value="D-amino Acid Aminotransferase, subunit A, domain 2"/>
    <property type="match status" value="1"/>
</dbReference>
<dbReference type="PANTHER" id="PTHR42743:SF11">
    <property type="entry name" value="AMINODEOXYCHORISMATE LYASE"/>
    <property type="match status" value="1"/>
</dbReference>
<gene>
    <name evidence="4" type="primary">pabC</name>
    <name evidence="4" type="ORF">CLTHE_05400</name>
</gene>
<sequence>MRKIIYQGEKFIKDSGIFFGRGLFETILIKEKPEFLKFHINRLKEGLNKIKLSPLEENLEELIESQNLKNCVLKIVVTEENIIFTTRNIPYKKEDYEKGFNLTISNVFRNSTSIIHKIKSLNYLENVLEREKALEKGFNDCLFINEKGNVCETSTGNIFFVKDEKIYTPDLKEGLLNGTIRDFILKEFDVKLKNIKVEDLKNYDEIFMTNSIIGIMKIKKIDDYTFSHEKITSLVLKKYIERIRRV</sequence>
<evidence type="ECO:0000256" key="2">
    <source>
        <dbReference type="ARBA" id="ARBA00009320"/>
    </source>
</evidence>
<dbReference type="AlphaFoldDB" id="A0A1V4SXX2"/>
<dbReference type="EMBL" id="LTAY01000022">
    <property type="protein sequence ID" value="OPX49566.1"/>
    <property type="molecule type" value="Genomic_DNA"/>
</dbReference>
<dbReference type="InterPro" id="IPR043131">
    <property type="entry name" value="BCAT-like_N"/>
</dbReference>
<dbReference type="InterPro" id="IPR036038">
    <property type="entry name" value="Aminotransferase-like"/>
</dbReference>
<evidence type="ECO:0000256" key="1">
    <source>
        <dbReference type="ARBA" id="ARBA00001933"/>
    </source>
</evidence>
<dbReference type="OrthoDB" id="9805628at2"/>
<dbReference type="RefSeq" id="WP_080021888.1">
    <property type="nucleotide sequence ID" value="NZ_LTAY01000022.1"/>
</dbReference>
<evidence type="ECO:0000313" key="5">
    <source>
        <dbReference type="Proteomes" id="UP000191448"/>
    </source>
</evidence>
<comment type="caution">
    <text evidence="4">The sequence shown here is derived from an EMBL/GenBank/DDBJ whole genome shotgun (WGS) entry which is preliminary data.</text>
</comment>
<dbReference type="GO" id="GO:0008652">
    <property type="term" value="P:amino acid biosynthetic process"/>
    <property type="evidence" value="ECO:0007669"/>
    <property type="project" value="UniProtKB-ARBA"/>
</dbReference>
<reference evidence="4 5" key="1">
    <citation type="submission" date="2016-02" db="EMBL/GenBank/DDBJ databases">
        <title>Genome sequence of Clostridium thermobutyricum DSM 4928.</title>
        <authorList>
            <person name="Poehlein A."/>
            <person name="Daniel R."/>
        </authorList>
    </citation>
    <scope>NUCLEOTIDE SEQUENCE [LARGE SCALE GENOMIC DNA]</scope>
    <source>
        <strain evidence="4 5">DSM 4928</strain>
    </source>
</reference>
<name>A0A1V4SXX2_9CLOT</name>
<evidence type="ECO:0000313" key="4">
    <source>
        <dbReference type="EMBL" id="OPX49566.1"/>
    </source>
</evidence>
<organism evidence="4 5">
    <name type="scientific">Clostridium thermobutyricum DSM 4928</name>
    <dbReference type="NCBI Taxonomy" id="1121339"/>
    <lineage>
        <taxon>Bacteria</taxon>
        <taxon>Bacillati</taxon>
        <taxon>Bacillota</taxon>
        <taxon>Clostridia</taxon>
        <taxon>Eubacteriales</taxon>
        <taxon>Clostridiaceae</taxon>
        <taxon>Clostridium</taxon>
    </lineage>
</organism>